<dbReference type="Pfam" id="PF13432">
    <property type="entry name" value="TPR_16"/>
    <property type="match status" value="1"/>
</dbReference>
<keyword evidence="6" id="KW-1185">Reference proteome</keyword>
<name>E6W5B2_DESIS</name>
<dbReference type="Pfam" id="PF07719">
    <property type="entry name" value="TPR_2"/>
    <property type="match status" value="2"/>
</dbReference>
<dbReference type="SUPFAM" id="SSF48452">
    <property type="entry name" value="TPR-like"/>
    <property type="match status" value="1"/>
</dbReference>
<organism evidence="5 6">
    <name type="scientific">Desulfurispirillum indicum (strain ATCC BAA-1389 / DSM 22839 / S5)</name>
    <dbReference type="NCBI Taxonomy" id="653733"/>
    <lineage>
        <taxon>Bacteria</taxon>
        <taxon>Pseudomonadati</taxon>
        <taxon>Chrysiogenota</taxon>
        <taxon>Chrysiogenia</taxon>
        <taxon>Chrysiogenales</taxon>
        <taxon>Chrysiogenaceae</taxon>
        <taxon>Desulfurispirillum</taxon>
    </lineage>
</organism>
<sequence length="653" mass="73730">MKPRKVRKSAVHKRKNIPVQAAKKSEWSRWRWDLMALGVLCTVGAMLYGHTLQVPWYLDDLVNIVENPAIRSLPEALTNVFHGARGFAELTFALNYAFGSTQVTGYHLVNITIHLLTACLVFGILKRVFRQLPLFVFGGALIFLAHPLQTQAVTYIVQRMSCLAGLFFFLAVYLFLLFRESKEGARNRWVLYVMALLSGALAVLTKQNTAVLPLALILLDRFFIQERHPVSWRRLLFLVAPFALVPLWLGVKMLLVPLVAGEGIDGVGGMPDLSHLQNNSPLTYLVTQFSVIFLYIRLLFLPYGQALEYDVAIVQSIFTLHNGLGLLGILALLVAAVLLRRREPLICVGILWFFLGLVVESSIIPLDPVFEHRLYISMFGFVLVVMAAIQRIPRSYAVAVLLTLVTVLSVLTWQRNSLWNDPVAFYEDNLQRAPSNERIYVDLGNLYMAEGRVGEARLLYERALEINPRYVPIHINLSRAYAAELQYKMGIDILLEGIRLNPWHYRLYNNIGTLYNAQGNFHEANSFLRKGVALEPNDPTMLFNLALSHDRLGQLDEAVRHYRRSVSLAPDPMVYFNLGLVLHRKGELREALQAFMSASRLNPAHAGSLYNGALIYLELGDVQGAYTLQQRLQRLDPALAQSLLGRLPSTGRQ</sequence>
<dbReference type="PANTHER" id="PTHR44227:SF3">
    <property type="entry name" value="PROTEIN O-MANNOSYL-TRANSFERASE TMTC4"/>
    <property type="match status" value="1"/>
</dbReference>
<dbReference type="SMART" id="SM00028">
    <property type="entry name" value="TPR"/>
    <property type="match status" value="6"/>
</dbReference>
<evidence type="ECO:0000256" key="3">
    <source>
        <dbReference type="PROSITE-ProRule" id="PRU00339"/>
    </source>
</evidence>
<evidence type="ECO:0000256" key="2">
    <source>
        <dbReference type="ARBA" id="ARBA00022803"/>
    </source>
</evidence>
<feature type="transmembrane region" description="Helical" evidence="4">
    <location>
        <begin position="396"/>
        <end position="413"/>
    </location>
</feature>
<keyword evidence="1" id="KW-0677">Repeat</keyword>
<dbReference type="EMBL" id="CP002432">
    <property type="protein sequence ID" value="ADU67191.1"/>
    <property type="molecule type" value="Genomic_DNA"/>
</dbReference>
<feature type="repeat" description="TPR" evidence="3">
    <location>
        <begin position="505"/>
        <end position="538"/>
    </location>
</feature>
<dbReference type="InterPro" id="IPR052346">
    <property type="entry name" value="O-mannosyl-transferase_TMTC"/>
</dbReference>
<feature type="transmembrane region" description="Helical" evidence="4">
    <location>
        <begin position="155"/>
        <end position="177"/>
    </location>
</feature>
<feature type="transmembrane region" description="Helical" evidence="4">
    <location>
        <begin position="281"/>
        <end position="300"/>
    </location>
</feature>
<feature type="transmembrane region" description="Helical" evidence="4">
    <location>
        <begin position="372"/>
        <end position="389"/>
    </location>
</feature>
<feature type="transmembrane region" description="Helical" evidence="4">
    <location>
        <begin position="105"/>
        <end position="125"/>
    </location>
</feature>
<dbReference type="KEGG" id="din:Selin_2476"/>
<dbReference type="PANTHER" id="PTHR44227">
    <property type="match status" value="1"/>
</dbReference>
<feature type="transmembrane region" description="Helical" evidence="4">
    <location>
        <begin position="132"/>
        <end position="149"/>
    </location>
</feature>
<gene>
    <name evidence="5" type="ordered locus">Selin_2476</name>
</gene>
<dbReference type="PROSITE" id="PS50005">
    <property type="entry name" value="TPR"/>
    <property type="match status" value="3"/>
</dbReference>
<dbReference type="Gene3D" id="1.25.40.10">
    <property type="entry name" value="Tetratricopeptide repeat domain"/>
    <property type="match status" value="1"/>
</dbReference>
<dbReference type="STRING" id="653733.Selin_2476"/>
<keyword evidence="2 3" id="KW-0802">TPR repeat</keyword>
<dbReference type="InParanoid" id="E6W5B2"/>
<dbReference type="InterPro" id="IPR013105">
    <property type="entry name" value="TPR_2"/>
</dbReference>
<evidence type="ECO:0000256" key="1">
    <source>
        <dbReference type="ARBA" id="ARBA00022737"/>
    </source>
</evidence>
<accession>E6W5B2</accession>
<feature type="transmembrane region" description="Helical" evidence="4">
    <location>
        <begin position="345"/>
        <end position="366"/>
    </location>
</feature>
<feature type="repeat" description="TPR" evidence="3">
    <location>
        <begin position="437"/>
        <end position="470"/>
    </location>
</feature>
<dbReference type="Proteomes" id="UP000002572">
    <property type="component" value="Chromosome"/>
</dbReference>
<dbReference type="HOGENOM" id="CLU_011615_5_1_0"/>
<feature type="transmembrane region" description="Helical" evidence="4">
    <location>
        <begin position="312"/>
        <end position="338"/>
    </location>
</feature>
<dbReference type="Pfam" id="PF13181">
    <property type="entry name" value="TPR_8"/>
    <property type="match status" value="1"/>
</dbReference>
<protein>
    <submittedName>
        <fullName evidence="5">Tetratricopeptide TPR_1 repeat-containing protein</fullName>
    </submittedName>
</protein>
<dbReference type="eggNOG" id="COG0457">
    <property type="taxonomic scope" value="Bacteria"/>
</dbReference>
<proteinExistence type="predicted"/>
<evidence type="ECO:0000313" key="6">
    <source>
        <dbReference type="Proteomes" id="UP000002572"/>
    </source>
</evidence>
<dbReference type="PROSITE" id="PS50293">
    <property type="entry name" value="TPR_REGION"/>
    <property type="match status" value="2"/>
</dbReference>
<keyword evidence="4" id="KW-1133">Transmembrane helix</keyword>
<evidence type="ECO:0000256" key="4">
    <source>
        <dbReference type="SAM" id="Phobius"/>
    </source>
</evidence>
<dbReference type="RefSeq" id="WP_013507062.1">
    <property type="nucleotide sequence ID" value="NC_014836.1"/>
</dbReference>
<dbReference type="InterPro" id="IPR019734">
    <property type="entry name" value="TPR_rpt"/>
</dbReference>
<keyword evidence="4" id="KW-0472">Membrane</keyword>
<feature type="transmembrane region" description="Helical" evidence="4">
    <location>
        <begin position="32"/>
        <end position="51"/>
    </location>
</feature>
<evidence type="ECO:0000313" key="5">
    <source>
        <dbReference type="EMBL" id="ADU67191.1"/>
    </source>
</evidence>
<reference evidence="5 6" key="1">
    <citation type="submission" date="2010-12" db="EMBL/GenBank/DDBJ databases">
        <title>Complete sequence of Desulfurispirillum indicum S5.</title>
        <authorList>
            <consortium name="US DOE Joint Genome Institute"/>
            <person name="Lucas S."/>
            <person name="Copeland A."/>
            <person name="Lapidus A."/>
            <person name="Cheng J.-F."/>
            <person name="Goodwin L."/>
            <person name="Pitluck S."/>
            <person name="Chertkov O."/>
            <person name="Held B."/>
            <person name="Detter J.C."/>
            <person name="Han C."/>
            <person name="Tapia R."/>
            <person name="Land M."/>
            <person name="Hauser L."/>
            <person name="Kyrpides N."/>
            <person name="Ivanova N."/>
            <person name="Mikhailova N."/>
            <person name="Haggblom M."/>
            <person name="Rauschenbach I."/>
            <person name="Bini E."/>
            <person name="Woyke T."/>
        </authorList>
    </citation>
    <scope>NUCLEOTIDE SEQUENCE [LARGE SCALE GENOMIC DNA]</scope>
    <source>
        <strain evidence="6">ATCC BAA-1389 / DSM 22839 / S5</strain>
    </source>
</reference>
<keyword evidence="4" id="KW-0812">Transmembrane</keyword>
<dbReference type="AlphaFoldDB" id="E6W5B2"/>
<feature type="repeat" description="TPR" evidence="3">
    <location>
        <begin position="572"/>
        <end position="605"/>
    </location>
</feature>
<dbReference type="InterPro" id="IPR011990">
    <property type="entry name" value="TPR-like_helical_dom_sf"/>
</dbReference>
<feature type="transmembrane region" description="Helical" evidence="4">
    <location>
        <begin position="189"/>
        <end position="215"/>
    </location>
</feature>
<feature type="transmembrane region" description="Helical" evidence="4">
    <location>
        <begin position="235"/>
        <end position="260"/>
    </location>
</feature>